<sequence>MHGLKNLSYIYLLTLLKLLKLFLPNMCFQGKYAGLHTLDIRDQSCQWGNKYNHTIL</sequence>
<protein>
    <submittedName>
        <fullName evidence="2">Uncharacterized protein</fullName>
    </submittedName>
</protein>
<organism evidence="2">
    <name type="scientific">Rhizophora mucronata</name>
    <name type="common">Asiatic mangrove</name>
    <dbReference type="NCBI Taxonomy" id="61149"/>
    <lineage>
        <taxon>Eukaryota</taxon>
        <taxon>Viridiplantae</taxon>
        <taxon>Streptophyta</taxon>
        <taxon>Embryophyta</taxon>
        <taxon>Tracheophyta</taxon>
        <taxon>Spermatophyta</taxon>
        <taxon>Magnoliopsida</taxon>
        <taxon>eudicotyledons</taxon>
        <taxon>Gunneridae</taxon>
        <taxon>Pentapetalae</taxon>
        <taxon>rosids</taxon>
        <taxon>fabids</taxon>
        <taxon>Malpighiales</taxon>
        <taxon>Rhizophoraceae</taxon>
        <taxon>Rhizophora</taxon>
    </lineage>
</organism>
<reference evidence="2" key="1">
    <citation type="submission" date="2018-02" db="EMBL/GenBank/DDBJ databases">
        <title>Rhizophora mucronata_Transcriptome.</title>
        <authorList>
            <person name="Meera S.P."/>
            <person name="Sreeshan A."/>
            <person name="Augustine A."/>
        </authorList>
    </citation>
    <scope>NUCLEOTIDE SEQUENCE</scope>
    <source>
        <tissue evidence="2">Leaf</tissue>
    </source>
</reference>
<dbReference type="EMBL" id="GGEC01071131">
    <property type="protein sequence ID" value="MBX51615.1"/>
    <property type="molecule type" value="Transcribed_RNA"/>
</dbReference>
<accession>A0A2P2PA24</accession>
<evidence type="ECO:0000313" key="2">
    <source>
        <dbReference type="EMBL" id="MBX51615.1"/>
    </source>
</evidence>
<name>A0A2P2PA24_RHIMU</name>
<proteinExistence type="predicted"/>
<keyword evidence="1" id="KW-0732">Signal</keyword>
<feature type="signal peptide" evidence="1">
    <location>
        <begin position="1"/>
        <end position="33"/>
    </location>
</feature>
<evidence type="ECO:0000256" key="1">
    <source>
        <dbReference type="SAM" id="SignalP"/>
    </source>
</evidence>
<dbReference type="AlphaFoldDB" id="A0A2P2PA24"/>
<feature type="chain" id="PRO_5015141296" evidence="1">
    <location>
        <begin position="34"/>
        <end position="56"/>
    </location>
</feature>